<dbReference type="PANTHER" id="PTHR43133">
    <property type="entry name" value="RNA POLYMERASE ECF-TYPE SIGMA FACTO"/>
    <property type="match status" value="1"/>
</dbReference>
<dbReference type="Proteomes" id="UP000284605">
    <property type="component" value="Unassembled WGS sequence"/>
</dbReference>
<proteinExistence type="inferred from homology"/>
<evidence type="ECO:0000256" key="4">
    <source>
        <dbReference type="ARBA" id="ARBA00023163"/>
    </source>
</evidence>
<dbReference type="InterPro" id="IPR013249">
    <property type="entry name" value="RNA_pol_sigma70_r4_t2"/>
</dbReference>
<dbReference type="OrthoDB" id="9803470at2"/>
<evidence type="ECO:0000313" key="7">
    <source>
        <dbReference type="EMBL" id="RJF88337.1"/>
    </source>
</evidence>
<accession>A0A418WE81</accession>
<dbReference type="Pfam" id="PF04542">
    <property type="entry name" value="Sigma70_r2"/>
    <property type="match status" value="1"/>
</dbReference>
<dbReference type="InterPro" id="IPR013324">
    <property type="entry name" value="RNA_pol_sigma_r3/r4-like"/>
</dbReference>
<evidence type="ECO:0000259" key="6">
    <source>
        <dbReference type="Pfam" id="PF08281"/>
    </source>
</evidence>
<dbReference type="PANTHER" id="PTHR43133:SF25">
    <property type="entry name" value="RNA POLYMERASE SIGMA FACTOR RFAY-RELATED"/>
    <property type="match status" value="1"/>
</dbReference>
<evidence type="ECO:0000313" key="8">
    <source>
        <dbReference type="Proteomes" id="UP000284605"/>
    </source>
</evidence>
<dbReference type="InterPro" id="IPR007627">
    <property type="entry name" value="RNA_pol_sigma70_r2"/>
</dbReference>
<dbReference type="GO" id="GO:0003677">
    <property type="term" value="F:DNA binding"/>
    <property type="evidence" value="ECO:0007669"/>
    <property type="project" value="InterPro"/>
</dbReference>
<gene>
    <name evidence="7" type="ORF">D3874_16035</name>
</gene>
<evidence type="ECO:0000256" key="3">
    <source>
        <dbReference type="ARBA" id="ARBA00023082"/>
    </source>
</evidence>
<dbReference type="InterPro" id="IPR036388">
    <property type="entry name" value="WH-like_DNA-bd_sf"/>
</dbReference>
<dbReference type="InterPro" id="IPR013325">
    <property type="entry name" value="RNA_pol_sigma_r2"/>
</dbReference>
<organism evidence="7 8">
    <name type="scientific">Oleomonas cavernae</name>
    <dbReference type="NCBI Taxonomy" id="2320859"/>
    <lineage>
        <taxon>Bacteria</taxon>
        <taxon>Pseudomonadati</taxon>
        <taxon>Pseudomonadota</taxon>
        <taxon>Alphaproteobacteria</taxon>
        <taxon>Acetobacterales</taxon>
        <taxon>Acetobacteraceae</taxon>
        <taxon>Oleomonas</taxon>
    </lineage>
</organism>
<sequence>MTTDPFNWRTEIIRVMPPLRAFARSLAKNLAHADDLVQDTLTKAWAKRQQFEPGTNLQAWLFTILRNTFYTNVRRRRWEVEDVDDLQAAKLTVGPRQEWSLALRALERAIQRLPPEQREVLILIVGAGVTYDEAARICDCAVGTIKSRLARARARLAGLMEMESVTDLGAISPMAAAE</sequence>
<keyword evidence="8" id="KW-1185">Reference proteome</keyword>
<protein>
    <submittedName>
        <fullName evidence="7">Sigma-70 family RNA polymerase sigma factor</fullName>
    </submittedName>
</protein>
<evidence type="ECO:0000256" key="1">
    <source>
        <dbReference type="ARBA" id="ARBA00010641"/>
    </source>
</evidence>
<comment type="caution">
    <text evidence="7">The sequence shown here is derived from an EMBL/GenBank/DDBJ whole genome shotgun (WGS) entry which is preliminary data.</text>
</comment>
<dbReference type="GO" id="GO:0006352">
    <property type="term" value="P:DNA-templated transcription initiation"/>
    <property type="evidence" value="ECO:0007669"/>
    <property type="project" value="InterPro"/>
</dbReference>
<dbReference type="SUPFAM" id="SSF88946">
    <property type="entry name" value="Sigma2 domain of RNA polymerase sigma factors"/>
    <property type="match status" value="1"/>
</dbReference>
<dbReference type="NCBIfam" id="TIGR02937">
    <property type="entry name" value="sigma70-ECF"/>
    <property type="match status" value="1"/>
</dbReference>
<reference evidence="7 8" key="1">
    <citation type="submission" date="2018-09" db="EMBL/GenBank/DDBJ databases">
        <authorList>
            <person name="Zhu H."/>
        </authorList>
    </citation>
    <scope>NUCLEOTIDE SEQUENCE [LARGE SCALE GENOMIC DNA]</scope>
    <source>
        <strain evidence="7 8">K1W22B-8</strain>
    </source>
</reference>
<comment type="similarity">
    <text evidence="1">Belongs to the sigma-70 factor family. ECF subfamily.</text>
</comment>
<dbReference type="Pfam" id="PF08281">
    <property type="entry name" value="Sigma70_r4_2"/>
    <property type="match status" value="1"/>
</dbReference>
<keyword evidence="2" id="KW-0805">Transcription regulation</keyword>
<evidence type="ECO:0000256" key="2">
    <source>
        <dbReference type="ARBA" id="ARBA00023015"/>
    </source>
</evidence>
<dbReference type="RefSeq" id="WP_119778973.1">
    <property type="nucleotide sequence ID" value="NZ_QYUK01000011.1"/>
</dbReference>
<dbReference type="EMBL" id="QYUK01000011">
    <property type="protein sequence ID" value="RJF88337.1"/>
    <property type="molecule type" value="Genomic_DNA"/>
</dbReference>
<dbReference type="SUPFAM" id="SSF88659">
    <property type="entry name" value="Sigma3 and sigma4 domains of RNA polymerase sigma factors"/>
    <property type="match status" value="1"/>
</dbReference>
<feature type="domain" description="RNA polymerase sigma-70 region 2" evidence="5">
    <location>
        <begin position="14"/>
        <end position="78"/>
    </location>
</feature>
<evidence type="ECO:0000259" key="5">
    <source>
        <dbReference type="Pfam" id="PF04542"/>
    </source>
</evidence>
<dbReference type="InterPro" id="IPR014284">
    <property type="entry name" value="RNA_pol_sigma-70_dom"/>
</dbReference>
<dbReference type="AlphaFoldDB" id="A0A418WE81"/>
<dbReference type="InterPro" id="IPR039425">
    <property type="entry name" value="RNA_pol_sigma-70-like"/>
</dbReference>
<feature type="domain" description="RNA polymerase sigma factor 70 region 4 type 2" evidence="6">
    <location>
        <begin position="104"/>
        <end position="156"/>
    </location>
</feature>
<keyword evidence="3" id="KW-0731">Sigma factor</keyword>
<name>A0A418WE81_9PROT</name>
<dbReference type="Gene3D" id="1.10.1740.10">
    <property type="match status" value="1"/>
</dbReference>
<keyword evidence="4" id="KW-0804">Transcription</keyword>
<dbReference type="GO" id="GO:0016987">
    <property type="term" value="F:sigma factor activity"/>
    <property type="evidence" value="ECO:0007669"/>
    <property type="project" value="UniProtKB-KW"/>
</dbReference>
<dbReference type="Gene3D" id="1.10.10.10">
    <property type="entry name" value="Winged helix-like DNA-binding domain superfamily/Winged helix DNA-binding domain"/>
    <property type="match status" value="1"/>
</dbReference>